<dbReference type="Proteomes" id="UP000694845">
    <property type="component" value="Unplaced"/>
</dbReference>
<dbReference type="GO" id="GO:0005856">
    <property type="term" value="C:cytoskeleton"/>
    <property type="evidence" value="ECO:0007669"/>
    <property type="project" value="UniProtKB-SubCell"/>
</dbReference>
<evidence type="ECO:0000256" key="3">
    <source>
        <dbReference type="ARBA" id="ARBA00022490"/>
    </source>
</evidence>
<dbReference type="PANTHER" id="PTHR11937">
    <property type="entry name" value="ACTIN"/>
    <property type="match status" value="1"/>
</dbReference>
<dbReference type="PRINTS" id="PR00190">
    <property type="entry name" value="ACTIN"/>
</dbReference>
<keyword evidence="3" id="KW-0963">Cytoplasm</keyword>
<dbReference type="SUPFAM" id="SSF53067">
    <property type="entry name" value="Actin-like ATPase domain"/>
    <property type="match status" value="2"/>
</dbReference>
<evidence type="ECO:0000256" key="8">
    <source>
        <dbReference type="ARBA" id="ARBA00049360"/>
    </source>
</evidence>
<dbReference type="AlphaFoldDB" id="A0A8B7ZE29"/>
<dbReference type="GO" id="GO:0005524">
    <property type="term" value="F:ATP binding"/>
    <property type="evidence" value="ECO:0007669"/>
    <property type="project" value="UniProtKB-KW"/>
</dbReference>
<evidence type="ECO:0000256" key="7">
    <source>
        <dbReference type="ARBA" id="ARBA00023212"/>
    </source>
</evidence>
<dbReference type="Pfam" id="PF00022">
    <property type="entry name" value="Actin"/>
    <property type="match status" value="1"/>
</dbReference>
<dbReference type="Gene3D" id="3.90.640.10">
    <property type="entry name" value="Actin, Chain A, domain 4"/>
    <property type="match status" value="1"/>
</dbReference>
<keyword evidence="6" id="KW-0067">ATP-binding</keyword>
<dbReference type="FunFam" id="3.90.640.10:FF:000007">
    <property type="entry name" value="Actin like 7B"/>
    <property type="match status" value="1"/>
</dbReference>
<dbReference type="InterPro" id="IPR004001">
    <property type="entry name" value="Actin_CS"/>
</dbReference>
<keyword evidence="10" id="KW-1185">Reference proteome</keyword>
<proteinExistence type="inferred from homology"/>
<evidence type="ECO:0000256" key="1">
    <source>
        <dbReference type="ARBA" id="ARBA00004245"/>
    </source>
</evidence>
<reference evidence="11" key="1">
    <citation type="submission" date="2025-08" db="UniProtKB">
        <authorList>
            <consortium name="RefSeq"/>
        </authorList>
    </citation>
    <scope>IDENTIFICATION</scope>
</reference>
<dbReference type="InterPro" id="IPR043129">
    <property type="entry name" value="ATPase_NBD"/>
</dbReference>
<dbReference type="GO" id="GO:0016787">
    <property type="term" value="F:hydrolase activity"/>
    <property type="evidence" value="ECO:0007669"/>
    <property type="project" value="UniProtKB-KW"/>
</dbReference>
<evidence type="ECO:0000256" key="9">
    <source>
        <dbReference type="RuleBase" id="RU000487"/>
    </source>
</evidence>
<dbReference type="OMA" id="ENMCISK"/>
<dbReference type="RefSeq" id="XP_022103909.1">
    <property type="nucleotide sequence ID" value="XM_022248217.1"/>
</dbReference>
<name>A0A8B7ZE29_ACAPL</name>
<dbReference type="FunFam" id="3.30.420.40:FF:000058">
    <property type="entry name" value="Putative actin-related protein 5"/>
    <property type="match status" value="1"/>
</dbReference>
<organism evidence="10 11">
    <name type="scientific">Acanthaster planci</name>
    <name type="common">Crown-of-thorns starfish</name>
    <dbReference type="NCBI Taxonomy" id="133434"/>
    <lineage>
        <taxon>Eukaryota</taxon>
        <taxon>Metazoa</taxon>
        <taxon>Echinodermata</taxon>
        <taxon>Eleutherozoa</taxon>
        <taxon>Asterozoa</taxon>
        <taxon>Asteroidea</taxon>
        <taxon>Valvatacea</taxon>
        <taxon>Valvatida</taxon>
        <taxon>Acanthasteridae</taxon>
        <taxon>Acanthaster</taxon>
    </lineage>
</organism>
<dbReference type="SMART" id="SM00268">
    <property type="entry name" value="ACTIN"/>
    <property type="match status" value="1"/>
</dbReference>
<dbReference type="FunFam" id="3.30.420.40:FF:000218">
    <property type="entry name" value="actin, alpha sarcomeric/skeletal-like"/>
    <property type="match status" value="1"/>
</dbReference>
<evidence type="ECO:0000256" key="4">
    <source>
        <dbReference type="ARBA" id="ARBA00022741"/>
    </source>
</evidence>
<keyword evidence="4" id="KW-0547">Nucleotide-binding</keyword>
<evidence type="ECO:0000313" key="11">
    <source>
        <dbReference type="RefSeq" id="XP_022103909.1"/>
    </source>
</evidence>
<keyword evidence="5" id="KW-0378">Hydrolase</keyword>
<comment type="catalytic activity">
    <reaction evidence="8">
        <text>ATP + H2O = ADP + phosphate + H(+)</text>
        <dbReference type="Rhea" id="RHEA:13065"/>
        <dbReference type="ChEBI" id="CHEBI:15377"/>
        <dbReference type="ChEBI" id="CHEBI:15378"/>
        <dbReference type="ChEBI" id="CHEBI:30616"/>
        <dbReference type="ChEBI" id="CHEBI:43474"/>
        <dbReference type="ChEBI" id="CHEBI:456216"/>
    </reaction>
</comment>
<sequence length="383" mass="43003">MEDMSALVIDNGSGMCRAGFAGDDAPQSVFSSVMGRPRSDLGCQMPGSPRDSYVGEEAQVKRGILDLKHPIEHGIVTNWDDMEKIWNHTFYHELRVAPEEHPLLLTDAALNPKANREKMAEVMFEKFDVYSLHIGIQAVLSVLSYGRGTALSVECGDGVLQIVPVYEGFILNKPIQRLDVGGRDLTNYLVDMLAERALDFSSSGDRETVRDIKEKLCYSTQNFKMELYNFRYGWNQDKNYTLPDGRVISVGSEMFRCPEALFQPSLIGLETVGIHEAVYKSIMECGMDTRRDLYCNVLLSGGSTMFPGFSDRLLKELEALAPQVMKIKVIAAPERKFMAWIGGSILASLSYFENMCISKEEFKEKGPAVVDQKCLDRVFPKER</sequence>
<evidence type="ECO:0000256" key="6">
    <source>
        <dbReference type="ARBA" id="ARBA00022840"/>
    </source>
</evidence>
<dbReference type="InterPro" id="IPR004000">
    <property type="entry name" value="Actin"/>
</dbReference>
<dbReference type="GeneID" id="110986388"/>
<dbReference type="Gene3D" id="3.30.420.40">
    <property type="match status" value="2"/>
</dbReference>
<gene>
    <name evidence="11" type="primary">LOC110986388</name>
</gene>
<keyword evidence="7" id="KW-0206">Cytoskeleton</keyword>
<evidence type="ECO:0000313" key="10">
    <source>
        <dbReference type="Proteomes" id="UP000694845"/>
    </source>
</evidence>
<dbReference type="FunFam" id="3.30.420.40:FF:000291">
    <property type="entry name" value="Actin, alpha skeletal muscle"/>
    <property type="match status" value="1"/>
</dbReference>
<comment type="subcellular location">
    <subcellularLocation>
        <location evidence="1">Cytoplasm</location>
        <location evidence="1">Cytoskeleton</location>
    </subcellularLocation>
</comment>
<evidence type="ECO:0000256" key="2">
    <source>
        <dbReference type="ARBA" id="ARBA00006752"/>
    </source>
</evidence>
<dbReference type="PROSITE" id="PS00406">
    <property type="entry name" value="ACTINS_1"/>
    <property type="match status" value="1"/>
</dbReference>
<protein>
    <submittedName>
        <fullName evidence="11">Actin-5-like</fullName>
    </submittedName>
</protein>
<comment type="similarity">
    <text evidence="2 9">Belongs to the actin family.</text>
</comment>
<accession>A0A8B7ZE29</accession>
<dbReference type="KEGG" id="aplc:110986388"/>
<dbReference type="OrthoDB" id="10300896at2759"/>
<evidence type="ECO:0000256" key="5">
    <source>
        <dbReference type="ARBA" id="ARBA00022801"/>
    </source>
</evidence>